<feature type="domain" description="Restriction endonuclease type IV Mrr" evidence="1">
    <location>
        <begin position="12"/>
        <end position="109"/>
    </location>
</feature>
<gene>
    <name evidence="2" type="ORF">AVDCRST_MAG56-518</name>
</gene>
<dbReference type="GO" id="GO:0004519">
    <property type="term" value="F:endonuclease activity"/>
    <property type="evidence" value="ECO:0007669"/>
    <property type="project" value="InterPro"/>
</dbReference>
<dbReference type="SUPFAM" id="SSF52980">
    <property type="entry name" value="Restriction endonuclease-like"/>
    <property type="match status" value="1"/>
</dbReference>
<evidence type="ECO:0000259" key="1">
    <source>
        <dbReference type="Pfam" id="PF04471"/>
    </source>
</evidence>
<organism evidence="2">
    <name type="scientific">uncultured Cytophagales bacterium</name>
    <dbReference type="NCBI Taxonomy" id="158755"/>
    <lineage>
        <taxon>Bacteria</taxon>
        <taxon>Pseudomonadati</taxon>
        <taxon>Bacteroidota</taxon>
        <taxon>Sphingobacteriia</taxon>
        <taxon>Sphingobacteriales</taxon>
        <taxon>environmental samples</taxon>
    </lineage>
</organism>
<dbReference type="GO" id="GO:0009307">
    <property type="term" value="P:DNA restriction-modification system"/>
    <property type="evidence" value="ECO:0007669"/>
    <property type="project" value="InterPro"/>
</dbReference>
<dbReference type="AlphaFoldDB" id="A0A6J4HFD6"/>
<dbReference type="InterPro" id="IPR007560">
    <property type="entry name" value="Restrct_endonuc_IV_Mrr"/>
</dbReference>
<proteinExistence type="predicted"/>
<accession>A0A6J4HFD6</accession>
<reference evidence="2" key="1">
    <citation type="submission" date="2020-02" db="EMBL/GenBank/DDBJ databases">
        <authorList>
            <person name="Meier V. D."/>
        </authorList>
    </citation>
    <scope>NUCLEOTIDE SEQUENCE</scope>
    <source>
        <strain evidence="2">AVDCRST_MAG56</strain>
    </source>
</reference>
<name>A0A6J4HFD6_9SPHI</name>
<evidence type="ECO:0000313" key="2">
    <source>
        <dbReference type="EMBL" id="CAA9222210.1"/>
    </source>
</evidence>
<dbReference type="GO" id="GO:0003677">
    <property type="term" value="F:DNA binding"/>
    <property type="evidence" value="ECO:0007669"/>
    <property type="project" value="InterPro"/>
</dbReference>
<protein>
    <recommendedName>
        <fullName evidence="1">Restriction endonuclease type IV Mrr domain-containing protein</fullName>
    </recommendedName>
</protein>
<dbReference type="Gene3D" id="3.40.1350.10">
    <property type="match status" value="1"/>
</dbReference>
<dbReference type="EMBL" id="CADCTQ010000045">
    <property type="protein sequence ID" value="CAA9222210.1"/>
    <property type="molecule type" value="Genomic_DNA"/>
</dbReference>
<dbReference type="InterPro" id="IPR011856">
    <property type="entry name" value="tRNA_endonuc-like_dom_sf"/>
</dbReference>
<dbReference type="InterPro" id="IPR011335">
    <property type="entry name" value="Restrct_endonuc-II-like"/>
</dbReference>
<dbReference type="Pfam" id="PF04471">
    <property type="entry name" value="Mrr_cat"/>
    <property type="match status" value="1"/>
</dbReference>
<sequence length="169" mass="19364">MQLDFSEIRNADQFENLVAAYFEDIRNTGKVNPQISDVRVSSPGKGADGGKDILVTFTINDTIATYCKKWVVQCKFYNRAVNPSDLKDDNIPTLIHSYGANGYLLVCRENASQKLAELFGRLEEACVFSYKYQVWNGDKFRGRIVENSTSLVQTYFPKYYSFIHQPFKK</sequence>